<reference evidence="2 3" key="1">
    <citation type="journal article" date="2024" name="Ann. Entomol. Soc. Am.">
        <title>Genomic analyses of the southern and eastern yellowjacket wasps (Hymenoptera: Vespidae) reveal evolutionary signatures of social life.</title>
        <authorList>
            <person name="Catto M.A."/>
            <person name="Caine P.B."/>
            <person name="Orr S.E."/>
            <person name="Hunt B.G."/>
            <person name="Goodisman M.A.D."/>
        </authorList>
    </citation>
    <scope>NUCLEOTIDE SEQUENCE [LARGE SCALE GENOMIC DNA]</scope>
    <source>
        <strain evidence="2">233</strain>
        <tissue evidence="2">Head and thorax</tissue>
    </source>
</reference>
<dbReference type="Proteomes" id="UP001607302">
    <property type="component" value="Unassembled WGS sequence"/>
</dbReference>
<evidence type="ECO:0000256" key="1">
    <source>
        <dbReference type="SAM" id="MobiDB-lite"/>
    </source>
</evidence>
<feature type="region of interest" description="Disordered" evidence="1">
    <location>
        <begin position="1"/>
        <end position="51"/>
    </location>
</feature>
<evidence type="ECO:0000313" key="2">
    <source>
        <dbReference type="EMBL" id="KAL2728702.1"/>
    </source>
</evidence>
<proteinExistence type="predicted"/>
<feature type="compositionally biased region" description="Polar residues" evidence="1">
    <location>
        <begin position="40"/>
        <end position="51"/>
    </location>
</feature>
<organism evidence="2 3">
    <name type="scientific">Vespula squamosa</name>
    <name type="common">Southern yellow jacket</name>
    <name type="synonym">Wasp</name>
    <dbReference type="NCBI Taxonomy" id="30214"/>
    <lineage>
        <taxon>Eukaryota</taxon>
        <taxon>Metazoa</taxon>
        <taxon>Ecdysozoa</taxon>
        <taxon>Arthropoda</taxon>
        <taxon>Hexapoda</taxon>
        <taxon>Insecta</taxon>
        <taxon>Pterygota</taxon>
        <taxon>Neoptera</taxon>
        <taxon>Endopterygota</taxon>
        <taxon>Hymenoptera</taxon>
        <taxon>Apocrita</taxon>
        <taxon>Aculeata</taxon>
        <taxon>Vespoidea</taxon>
        <taxon>Vespidae</taxon>
        <taxon>Vespinae</taxon>
        <taxon>Vespula</taxon>
    </lineage>
</organism>
<evidence type="ECO:0000313" key="3">
    <source>
        <dbReference type="Proteomes" id="UP001607302"/>
    </source>
</evidence>
<dbReference type="AlphaFoldDB" id="A0ABD2B7M3"/>
<accession>A0ABD2B7M3</accession>
<protein>
    <submittedName>
        <fullName evidence="2">Uncharacterized protein</fullName>
    </submittedName>
</protein>
<keyword evidence="3" id="KW-1185">Reference proteome</keyword>
<feature type="compositionally biased region" description="Gly residues" evidence="1">
    <location>
        <begin position="13"/>
        <end position="31"/>
    </location>
</feature>
<comment type="caution">
    <text evidence="2">The sequence shown here is derived from an EMBL/GenBank/DDBJ whole genome shotgun (WGS) entry which is preliminary data.</text>
</comment>
<name>A0ABD2B7M3_VESSQ</name>
<sequence>MLHHYSPRAKGAGSLGGGTSNGAGSGAGAGTGASEKRISQQEAASPSSVHQTSPWLCMSFVAVGYGERGSSANLSVLTDKYLSRHTPPPDLCHPMSCFVDVLMPRTGYEAGNENRSGWNGMQSSLCCAFDPELS</sequence>
<gene>
    <name evidence="2" type="ORF">V1478_006334</name>
</gene>
<dbReference type="EMBL" id="JAUDFV010000132">
    <property type="protein sequence ID" value="KAL2728702.1"/>
    <property type="molecule type" value="Genomic_DNA"/>
</dbReference>